<evidence type="ECO:0000313" key="1">
    <source>
        <dbReference type="EMBL" id="CSA34420.1"/>
    </source>
</evidence>
<dbReference type="Proteomes" id="UP000044806">
    <property type="component" value="Unassembled WGS sequence"/>
</dbReference>
<sequence>MQLIKRERLFTLFSHRALLPSRILPLITTVIISHRSKRRVLLSIKTPRIRFMRQTFSMWAFQLKFVLRAFRQAGDKNSPNTVIETLHRMATTIPMVKRANQTARRRVRGIHQKTYARDHFSITL</sequence>
<dbReference type="EMBL" id="CWOW01000005">
    <property type="protein sequence ID" value="CSA34420.1"/>
    <property type="molecule type" value="Genomic_DNA"/>
</dbReference>
<evidence type="ECO:0008006" key="3">
    <source>
        <dbReference type="Google" id="ProtNLM"/>
    </source>
</evidence>
<reference evidence="1 2" key="1">
    <citation type="submission" date="2015-07" db="EMBL/GenBank/DDBJ databases">
        <authorList>
            <consortium name="Pathogen Informatics"/>
        </authorList>
    </citation>
    <scope>NUCLEOTIDE SEQUENCE [LARGE SCALE GENOMIC DNA]</scope>
    <source>
        <strain evidence="1 2">A51</strain>
    </source>
</reference>
<proteinExistence type="predicted"/>
<accession>A0A655Q0D1</accession>
<evidence type="ECO:0000313" key="2">
    <source>
        <dbReference type="Proteomes" id="UP000044806"/>
    </source>
</evidence>
<gene>
    <name evidence="1" type="ORF">ERS013165_01372</name>
</gene>
<name>A0A655Q0D1_VIBCL</name>
<dbReference type="AlphaFoldDB" id="A0A655Q0D1"/>
<protein>
    <recommendedName>
        <fullName evidence="3">Transposase</fullName>
    </recommendedName>
</protein>
<organism evidence="1 2">
    <name type="scientific">Vibrio cholerae</name>
    <dbReference type="NCBI Taxonomy" id="666"/>
    <lineage>
        <taxon>Bacteria</taxon>
        <taxon>Pseudomonadati</taxon>
        <taxon>Pseudomonadota</taxon>
        <taxon>Gammaproteobacteria</taxon>
        <taxon>Vibrionales</taxon>
        <taxon>Vibrionaceae</taxon>
        <taxon>Vibrio</taxon>
    </lineage>
</organism>